<accession>A0A8S1KAE6</accession>
<organism evidence="1 2">
    <name type="scientific">Paramecium sonneborni</name>
    <dbReference type="NCBI Taxonomy" id="65129"/>
    <lineage>
        <taxon>Eukaryota</taxon>
        <taxon>Sar</taxon>
        <taxon>Alveolata</taxon>
        <taxon>Ciliophora</taxon>
        <taxon>Intramacronucleata</taxon>
        <taxon>Oligohymenophorea</taxon>
        <taxon>Peniculida</taxon>
        <taxon>Parameciidae</taxon>
        <taxon>Paramecium</taxon>
    </lineage>
</organism>
<dbReference type="AlphaFoldDB" id="A0A8S1KAE6"/>
<reference evidence="1" key="1">
    <citation type="submission" date="2021-01" db="EMBL/GenBank/DDBJ databases">
        <authorList>
            <consortium name="Genoscope - CEA"/>
            <person name="William W."/>
        </authorList>
    </citation>
    <scope>NUCLEOTIDE SEQUENCE</scope>
</reference>
<dbReference type="OrthoDB" id="304393at2759"/>
<name>A0A8S1KAE6_9CILI</name>
<proteinExistence type="predicted"/>
<comment type="caution">
    <text evidence="1">The sequence shown here is derived from an EMBL/GenBank/DDBJ whole genome shotgun (WGS) entry which is preliminary data.</text>
</comment>
<gene>
    <name evidence="1" type="ORF">PSON_ATCC_30995.1.T0060214</name>
</gene>
<evidence type="ECO:0000313" key="1">
    <source>
        <dbReference type="EMBL" id="CAD8052018.1"/>
    </source>
</evidence>
<dbReference type="EMBL" id="CAJJDN010000006">
    <property type="protein sequence ID" value="CAD8052018.1"/>
    <property type="molecule type" value="Genomic_DNA"/>
</dbReference>
<evidence type="ECO:0000313" key="2">
    <source>
        <dbReference type="Proteomes" id="UP000692954"/>
    </source>
</evidence>
<sequence>MQYHLPKISALSYIHKFNLIALAGDTIKIINLQKEKEQQEIKTQRFLRIFQLIFNEQDNNLYQFNDNKTIVIYKQKGRNFILDKQFSLEYDFYPTLATISHDNQTIILAGMDTHKIVFYNLINQCLTKIELPNTLIQNYCLLYNKEKRCLLTQNCLINVGNQKIIKQVITQFSKLRGWSQTGYLYSKQISQKVHMISSFKQKILRIISEISINPSQVFSQTGKYYCFQNRQEQIELFDISTGISYFSEMKLLNCQNLQFHENDQTITTILSGRSVYILNVNQIINNTKQI</sequence>
<dbReference type="Proteomes" id="UP000692954">
    <property type="component" value="Unassembled WGS sequence"/>
</dbReference>
<keyword evidence="2" id="KW-1185">Reference proteome</keyword>
<protein>
    <submittedName>
        <fullName evidence="1">Uncharacterized protein</fullName>
    </submittedName>
</protein>